<reference evidence="15" key="1">
    <citation type="journal article" date="2020" name="New Phytol.">
        <title>Comparative genomics reveals dynamic genome evolution in host specialist ectomycorrhizal fungi.</title>
        <authorList>
            <person name="Lofgren L.A."/>
            <person name="Nguyen N.H."/>
            <person name="Vilgalys R."/>
            <person name="Ruytinx J."/>
            <person name="Liao H.L."/>
            <person name="Branco S."/>
            <person name="Kuo A."/>
            <person name="LaButti K."/>
            <person name="Lipzen A."/>
            <person name="Andreopoulos W."/>
            <person name="Pangilinan J."/>
            <person name="Riley R."/>
            <person name="Hundley H."/>
            <person name="Na H."/>
            <person name="Barry K."/>
            <person name="Grigoriev I.V."/>
            <person name="Stajich J.E."/>
            <person name="Kennedy P.G."/>
        </authorList>
    </citation>
    <scope>NUCLEOTIDE SEQUENCE</scope>
    <source>
        <strain evidence="15">MN1</strain>
    </source>
</reference>
<dbReference type="Proteomes" id="UP000807769">
    <property type="component" value="Unassembled WGS sequence"/>
</dbReference>
<dbReference type="InterPro" id="IPR025887">
    <property type="entry name" value="Glyco_hydro_31_N_dom"/>
</dbReference>
<comment type="pathway">
    <text evidence="2">Glycan metabolism; N-glycan metabolism.</text>
</comment>
<dbReference type="GO" id="GO:0090599">
    <property type="term" value="F:alpha-glucosidase activity"/>
    <property type="evidence" value="ECO:0007669"/>
    <property type="project" value="TreeGrafter"/>
</dbReference>
<feature type="signal peptide" evidence="11">
    <location>
        <begin position="1"/>
        <end position="18"/>
    </location>
</feature>
<name>A0A9P7DY00_9AGAM</name>
<dbReference type="InterPro" id="IPR000322">
    <property type="entry name" value="Glyco_hydro_31_TIM"/>
</dbReference>
<feature type="chain" id="PRO_5040483213" description="Glucosidase II subunit alpha" evidence="11">
    <location>
        <begin position="19"/>
        <end position="949"/>
    </location>
</feature>
<keyword evidence="7" id="KW-0325">Glycoprotein</keyword>
<evidence type="ECO:0000259" key="14">
    <source>
        <dbReference type="Pfam" id="PF21365"/>
    </source>
</evidence>
<evidence type="ECO:0000256" key="6">
    <source>
        <dbReference type="ARBA" id="ARBA00022824"/>
    </source>
</evidence>
<dbReference type="GO" id="GO:0030246">
    <property type="term" value="F:carbohydrate binding"/>
    <property type="evidence" value="ECO:0007669"/>
    <property type="project" value="InterPro"/>
</dbReference>
<keyword evidence="16" id="KW-1185">Reference proteome</keyword>
<accession>A0A9P7DY00</accession>
<evidence type="ECO:0000313" key="16">
    <source>
        <dbReference type="Proteomes" id="UP000807769"/>
    </source>
</evidence>
<feature type="domain" description="Glycosyl hydrolase family 31 C-terminal" evidence="14">
    <location>
        <begin position="706"/>
        <end position="795"/>
    </location>
</feature>
<dbReference type="InterPro" id="IPR030458">
    <property type="entry name" value="Glyco_hydro_31_AS"/>
</dbReference>
<evidence type="ECO:0000256" key="11">
    <source>
        <dbReference type="SAM" id="SignalP"/>
    </source>
</evidence>
<sequence>MRSPGALLLFLLLPAALAFKQSDFKICSQSGFCRRGRALAARAQESSSSWHSPYSIDPPELSPRQPGFTTSVHSSIHPNVKFVLDVMIHEEGIVRVRMDEENGLRKRYNEAAQWALIGEPPLSNDVLWTTKGGKAKAVYGPKKDMELVVDFNPLKITLFRGGKEQVTLNGRGLLHMEHFRTKEDPKLAEHIESEGQSVLQVNPAAWFEGDTQDAFWEETFSTWTDTKPKGPESLSLDITFPNHAHVYGIPQHATNLSLPSTTGPTAKYTDPFRLYNADVFEYLSDSPTSLYGSIPLMHAHSATSTVAVFNALASETWIDIAHVEKGGVETHWISESGILDVFLLPGPTPTDVFTQYAHLTGTAPLPAQWSLGYHQCRWNYVSSDDVRGVQNRFDDEDFPVDVFWLDIEYAEDHKYFMWNKKTFPDPVEMTKDVEAVERKMVVIVDPHLKRSNDYPVYKRASELGVLVKPKSGEGEYEGWCWPGSSSWIDFFHPGSWDFWISLFKTNTIDGQWSWTESTNNIGVWNDMNEPSVFNGPEITMPKDNVHYGGWEHRDVHNINGMLFANHTFQAAEARTDPPRRPFVLTRAFYAGSQRFGAMWTGDNLGTWEHMTIGVKMVLANGVGGMPFAGSDVGGFFGNPEPEMLVRWYVVGAFSPFFRAHAHIDTKRREPYLLEEPYKSLLRDILRLRYSMLPVWYTAFRETSESGVPILRPQYVMFPGDEAGFGIDDQYYIGSSGLLVKPVTQKGIKEVSVYIAEDQVYYDYFTNHAHRTKNRHITLPANLDQIPLLIRGGSIIPTRERPRRSSPLMKHDPFTLRIALDTSGNAHGEVYLDDGETYGYGRGDVVWRVFGAESTKGKGKGIGTVRISSADLAARTQVGAYDPKNEFARSVGDVRVEKLIVLGLGKKPLNVVLDGGRELEWEFASEGGVLVVKDPAVRVVDDWAIVVKLE</sequence>
<dbReference type="InterPro" id="IPR013780">
    <property type="entry name" value="Glyco_hydro_b"/>
</dbReference>
<protein>
    <recommendedName>
        <fullName evidence="9">Glucosidase II subunit alpha</fullName>
    </recommendedName>
</protein>
<dbReference type="Pfam" id="PF01055">
    <property type="entry name" value="Glyco_hydro_31_2nd"/>
    <property type="match status" value="1"/>
</dbReference>
<dbReference type="PROSITE" id="PS00129">
    <property type="entry name" value="GLYCOSYL_HYDROL_F31_1"/>
    <property type="match status" value="1"/>
</dbReference>
<dbReference type="Gene3D" id="2.60.40.1760">
    <property type="entry name" value="glycosyl hydrolase (family 31)"/>
    <property type="match status" value="1"/>
</dbReference>
<dbReference type="GO" id="GO:0005975">
    <property type="term" value="P:carbohydrate metabolic process"/>
    <property type="evidence" value="ECO:0007669"/>
    <property type="project" value="InterPro"/>
</dbReference>
<dbReference type="Gene3D" id="3.20.20.80">
    <property type="entry name" value="Glycosidases"/>
    <property type="match status" value="1"/>
</dbReference>
<dbReference type="PANTHER" id="PTHR22762">
    <property type="entry name" value="ALPHA-GLUCOSIDASE"/>
    <property type="match status" value="1"/>
</dbReference>
<dbReference type="Pfam" id="PF13802">
    <property type="entry name" value="Gal_mutarotas_2"/>
    <property type="match status" value="1"/>
</dbReference>
<dbReference type="SUPFAM" id="SSF51011">
    <property type="entry name" value="Glycosyl hydrolase domain"/>
    <property type="match status" value="1"/>
</dbReference>
<dbReference type="Gene3D" id="2.60.40.1180">
    <property type="entry name" value="Golgi alpha-mannosidase II"/>
    <property type="match status" value="2"/>
</dbReference>
<evidence type="ECO:0000256" key="2">
    <source>
        <dbReference type="ARBA" id="ARBA00004833"/>
    </source>
</evidence>
<keyword evidence="5 10" id="KW-0378">Hydrolase</keyword>
<keyword evidence="4 11" id="KW-0732">Signal</keyword>
<dbReference type="GO" id="GO:0017177">
    <property type="term" value="C:glucosidase II complex"/>
    <property type="evidence" value="ECO:0007669"/>
    <property type="project" value="TreeGrafter"/>
</dbReference>
<organism evidence="15 16">
    <name type="scientific">Suillus subaureus</name>
    <dbReference type="NCBI Taxonomy" id="48587"/>
    <lineage>
        <taxon>Eukaryota</taxon>
        <taxon>Fungi</taxon>
        <taxon>Dikarya</taxon>
        <taxon>Basidiomycota</taxon>
        <taxon>Agaricomycotina</taxon>
        <taxon>Agaricomycetes</taxon>
        <taxon>Agaricomycetidae</taxon>
        <taxon>Boletales</taxon>
        <taxon>Suillineae</taxon>
        <taxon>Suillaceae</taxon>
        <taxon>Suillus</taxon>
    </lineage>
</organism>
<evidence type="ECO:0000259" key="13">
    <source>
        <dbReference type="Pfam" id="PF13802"/>
    </source>
</evidence>
<evidence type="ECO:0000256" key="7">
    <source>
        <dbReference type="ARBA" id="ARBA00023180"/>
    </source>
</evidence>
<dbReference type="OrthoDB" id="3237269at2759"/>
<dbReference type="SUPFAM" id="SSF74650">
    <property type="entry name" value="Galactose mutarotase-like"/>
    <property type="match status" value="1"/>
</dbReference>
<keyword evidence="8 10" id="KW-0326">Glycosidase</keyword>
<evidence type="ECO:0000259" key="12">
    <source>
        <dbReference type="Pfam" id="PF01055"/>
    </source>
</evidence>
<evidence type="ECO:0000256" key="4">
    <source>
        <dbReference type="ARBA" id="ARBA00022729"/>
    </source>
</evidence>
<dbReference type="SUPFAM" id="SSF51445">
    <property type="entry name" value="(Trans)glycosidases"/>
    <property type="match status" value="1"/>
</dbReference>
<feature type="domain" description="Glycoside hydrolase family 31 TIM barrel" evidence="12">
    <location>
        <begin position="364"/>
        <end position="698"/>
    </location>
</feature>
<proteinExistence type="inferred from homology"/>
<dbReference type="AlphaFoldDB" id="A0A9P7DY00"/>
<keyword evidence="6" id="KW-0256">Endoplasmic reticulum</keyword>
<dbReference type="GO" id="GO:0006491">
    <property type="term" value="P:N-glycan processing"/>
    <property type="evidence" value="ECO:0007669"/>
    <property type="project" value="TreeGrafter"/>
</dbReference>
<comment type="caution">
    <text evidence="15">The sequence shown here is derived from an EMBL/GenBank/DDBJ whole genome shotgun (WGS) entry which is preliminary data.</text>
</comment>
<dbReference type="InterPro" id="IPR048395">
    <property type="entry name" value="Glyco_hydro_31_C"/>
</dbReference>
<feature type="domain" description="Glycoside hydrolase family 31 N-terminal" evidence="13">
    <location>
        <begin position="84"/>
        <end position="319"/>
    </location>
</feature>
<evidence type="ECO:0000256" key="3">
    <source>
        <dbReference type="ARBA" id="ARBA00007806"/>
    </source>
</evidence>
<evidence type="ECO:0000256" key="8">
    <source>
        <dbReference type="ARBA" id="ARBA00023295"/>
    </source>
</evidence>
<dbReference type="GeneID" id="64630962"/>
<evidence type="ECO:0000256" key="9">
    <source>
        <dbReference type="ARBA" id="ARBA00042895"/>
    </source>
</evidence>
<evidence type="ECO:0000256" key="5">
    <source>
        <dbReference type="ARBA" id="ARBA00022801"/>
    </source>
</evidence>
<dbReference type="EMBL" id="JABBWG010000047">
    <property type="protein sequence ID" value="KAG1806179.1"/>
    <property type="molecule type" value="Genomic_DNA"/>
</dbReference>
<evidence type="ECO:0000256" key="10">
    <source>
        <dbReference type="RuleBase" id="RU361185"/>
    </source>
</evidence>
<evidence type="ECO:0000313" key="15">
    <source>
        <dbReference type="EMBL" id="KAG1806179.1"/>
    </source>
</evidence>
<dbReference type="Pfam" id="PF21365">
    <property type="entry name" value="Glyco_hydro_31_3rd"/>
    <property type="match status" value="1"/>
</dbReference>
<gene>
    <name evidence="15" type="ORF">BJ212DRAFT_1389179</name>
</gene>
<comment type="similarity">
    <text evidence="3 10">Belongs to the glycosyl hydrolase 31 family.</text>
</comment>
<dbReference type="RefSeq" id="XP_041187688.1">
    <property type="nucleotide sequence ID" value="XM_041336946.1"/>
</dbReference>
<dbReference type="CDD" id="cd06603">
    <property type="entry name" value="GH31_GANC_GANAB_alpha"/>
    <property type="match status" value="1"/>
</dbReference>
<comment type="subcellular location">
    <subcellularLocation>
        <location evidence="1">Endoplasmic reticulum</location>
    </subcellularLocation>
</comment>
<dbReference type="PANTHER" id="PTHR22762:SF54">
    <property type="entry name" value="BCDNA.GH04962"/>
    <property type="match status" value="1"/>
</dbReference>
<dbReference type="CDD" id="cd14752">
    <property type="entry name" value="GH31_N"/>
    <property type="match status" value="1"/>
</dbReference>
<dbReference type="InterPro" id="IPR011013">
    <property type="entry name" value="Gal_mutarotase_sf_dom"/>
</dbReference>
<dbReference type="InterPro" id="IPR017853">
    <property type="entry name" value="GH"/>
</dbReference>
<evidence type="ECO:0000256" key="1">
    <source>
        <dbReference type="ARBA" id="ARBA00004240"/>
    </source>
</evidence>